<dbReference type="Gramene" id="ABO99646">
    <property type="protein sequence ID" value="ABO99646"/>
    <property type="gene ID" value="OSTLU_7208"/>
</dbReference>
<evidence type="ECO:0000313" key="2">
    <source>
        <dbReference type="Proteomes" id="UP000001568"/>
    </source>
</evidence>
<dbReference type="Pfam" id="PF10274">
    <property type="entry name" value="ParcG"/>
    <property type="match status" value="1"/>
</dbReference>
<name>A4S7X6_OSTLU</name>
<evidence type="ECO:0000313" key="1">
    <source>
        <dbReference type="EMBL" id="ABO99646.1"/>
    </source>
</evidence>
<keyword evidence="2" id="KW-1185">Reference proteome</keyword>
<dbReference type="RefSeq" id="XP_001421353.1">
    <property type="nucleotide sequence ID" value="XM_001421316.1"/>
</dbReference>
<dbReference type="eggNOG" id="KOG3961">
    <property type="taxonomic scope" value="Eukaryota"/>
</dbReference>
<sequence length="195" mass="21527">TRFRQKYDAGEIPARVAHGTGANAIAWRVDPSALDASAYLPLFIDGLKETKHPYRLLAVRGGIELTRACGERALLDALPRSVLPMKEALGTGDMAVTAVALELLREFVKVSPSIGEALVPYYRNLLPALNALKDVSDVYVSLVNLTDCRSWREPHRRSRRNIGSLVRATLRALERRGGADALVNIKYQIPTYQSC</sequence>
<dbReference type="GeneID" id="5005245"/>
<dbReference type="GO" id="GO:0030544">
    <property type="term" value="F:Hsp70 protein binding"/>
    <property type="evidence" value="ECO:0007669"/>
    <property type="project" value="TreeGrafter"/>
</dbReference>
<dbReference type="PANTHER" id="PTHR21207">
    <property type="entry name" value="PARKIN COREGULATED GENE PROTEIN PARK2 COREGULATED"/>
    <property type="match status" value="1"/>
</dbReference>
<dbReference type="OMA" id="IPIKXNS"/>
<dbReference type="OrthoDB" id="5954824at2759"/>
<feature type="non-terminal residue" evidence="1">
    <location>
        <position position="195"/>
    </location>
</feature>
<protein>
    <submittedName>
        <fullName evidence="1">Uncharacterized protein</fullName>
    </submittedName>
</protein>
<dbReference type="Proteomes" id="UP000001568">
    <property type="component" value="Chromosome 14"/>
</dbReference>
<dbReference type="GO" id="GO:0051879">
    <property type="term" value="F:Hsp90 protein binding"/>
    <property type="evidence" value="ECO:0007669"/>
    <property type="project" value="TreeGrafter"/>
</dbReference>
<dbReference type="PANTHER" id="PTHR21207:SF2">
    <property type="entry name" value="PARKIN COREGULATED GENE PROTEIN"/>
    <property type="match status" value="1"/>
</dbReference>
<proteinExistence type="predicted"/>
<feature type="non-terminal residue" evidence="1">
    <location>
        <position position="1"/>
    </location>
</feature>
<dbReference type="HOGENOM" id="CLU_073223_2_0_1"/>
<dbReference type="InterPro" id="IPR019399">
    <property type="entry name" value="Parkin_co-regulated_protein"/>
</dbReference>
<dbReference type="AlphaFoldDB" id="A4S7X6"/>
<accession>A4S7X6</accession>
<dbReference type="KEGG" id="olu:OSTLU_7208"/>
<dbReference type="EMBL" id="CP000594">
    <property type="protein sequence ID" value="ABO99646.1"/>
    <property type="molecule type" value="Genomic_DNA"/>
</dbReference>
<gene>
    <name evidence="1" type="ORF">OSTLU_7208</name>
</gene>
<dbReference type="STRING" id="436017.A4S7X6"/>
<reference evidence="1 2" key="1">
    <citation type="journal article" date="2007" name="Proc. Natl. Acad. Sci. U.S.A.">
        <title>The tiny eukaryote Ostreococcus provides genomic insights into the paradox of plankton speciation.</title>
        <authorList>
            <person name="Palenik B."/>
            <person name="Grimwood J."/>
            <person name="Aerts A."/>
            <person name="Rouze P."/>
            <person name="Salamov A."/>
            <person name="Putnam N."/>
            <person name="Dupont C."/>
            <person name="Jorgensen R."/>
            <person name="Derelle E."/>
            <person name="Rombauts S."/>
            <person name="Zhou K."/>
            <person name="Otillar R."/>
            <person name="Merchant S.S."/>
            <person name="Podell S."/>
            <person name="Gaasterland T."/>
            <person name="Napoli C."/>
            <person name="Gendler K."/>
            <person name="Manuell A."/>
            <person name="Tai V."/>
            <person name="Vallon O."/>
            <person name="Piganeau G."/>
            <person name="Jancek S."/>
            <person name="Heijde M."/>
            <person name="Jabbari K."/>
            <person name="Bowler C."/>
            <person name="Lohr M."/>
            <person name="Robbens S."/>
            <person name="Werner G."/>
            <person name="Dubchak I."/>
            <person name="Pazour G.J."/>
            <person name="Ren Q."/>
            <person name="Paulsen I."/>
            <person name="Delwiche C."/>
            <person name="Schmutz J."/>
            <person name="Rokhsar D."/>
            <person name="Van de Peer Y."/>
            <person name="Moreau H."/>
            <person name="Grigoriev I.V."/>
        </authorList>
    </citation>
    <scope>NUCLEOTIDE SEQUENCE [LARGE SCALE GENOMIC DNA]</scope>
    <source>
        <strain evidence="1 2">CCE9901</strain>
    </source>
</reference>
<organism evidence="1 2">
    <name type="scientific">Ostreococcus lucimarinus (strain CCE9901)</name>
    <dbReference type="NCBI Taxonomy" id="436017"/>
    <lineage>
        <taxon>Eukaryota</taxon>
        <taxon>Viridiplantae</taxon>
        <taxon>Chlorophyta</taxon>
        <taxon>Mamiellophyceae</taxon>
        <taxon>Mamiellales</taxon>
        <taxon>Bathycoccaceae</taxon>
        <taxon>Ostreococcus</taxon>
    </lineage>
</organism>